<evidence type="ECO:0000313" key="12">
    <source>
        <dbReference type="Proteomes" id="UP000007264"/>
    </source>
</evidence>
<dbReference type="RefSeq" id="XP_005648780.1">
    <property type="nucleotide sequence ID" value="XM_005648723.1"/>
</dbReference>
<dbReference type="OrthoDB" id="270584at2759"/>
<name>I0Z0R7_COCSC</name>
<evidence type="ECO:0000313" key="11">
    <source>
        <dbReference type="EMBL" id="EIE24236.1"/>
    </source>
</evidence>
<dbReference type="InterPro" id="IPR002067">
    <property type="entry name" value="MCP"/>
</dbReference>
<sequence length="568" mass="62734">MTALLTELVLTPLTTFLAVFSSKSAFCASFFVKSLWLMVGSLVAAITTRARCGARGTRELLAVRLPIMDSLASLEDVDVEDVKEGVSQRITPATEETLQEIFRDIDRDHNGKLEVEELQEALRKLGLPGDSRAYISDLLKQYDRNHDGSIDWEEYKRYVIRKERIVQRTFQKLDEDGSGSVSAEELTKSLRKLWMSVSGEDSERMVSLLDADHNGQISLDEFRRFVYLLPESLVTPTNIVYALVDSSDWIEGVELRLCMTPPKQPFQRLLAGGIAGMASRAAVAPFERMRTMYMADRTQTSMAGCAHNMWKDGGVTGLFKGNMATMMKVAPQTAIQFAVYDTVTDAMLRSMASVESASGLPASKQLSKWQHLLAGCMAGAAGTVVTYPMETLRTHMALGGQSYRECLADVLRTHGRRGLYKGFTSGVMSSAVSNGLGFASYETGLSFYRRLNEGVSPSPAERGVIAGIAATLVMAAIQPLEVIMRRMQVQGREGFPVKYTSVAQCGIRIVTEEGMGSFWRGSMCSFMKVAPSIAAVRFVYEALIQSWGVGGLRKYRVREKPSDLPPWI</sequence>
<dbReference type="InterPro" id="IPR018108">
    <property type="entry name" value="MCP_transmembrane"/>
</dbReference>
<comment type="subcellular location">
    <subcellularLocation>
        <location evidence="1">Mitochondrion inner membrane</location>
        <topology evidence="1">Multi-pass membrane protein</topology>
    </subcellularLocation>
</comment>
<evidence type="ECO:0000256" key="5">
    <source>
        <dbReference type="ARBA" id="ARBA00022837"/>
    </source>
</evidence>
<dbReference type="GeneID" id="17042234"/>
<dbReference type="SUPFAM" id="SSF47473">
    <property type="entry name" value="EF-hand"/>
    <property type="match status" value="1"/>
</dbReference>
<proteinExistence type="inferred from homology"/>
<keyword evidence="4" id="KW-0677">Repeat</keyword>
<dbReference type="PROSITE" id="PS50222">
    <property type="entry name" value="EF_HAND_2"/>
    <property type="match status" value="4"/>
</dbReference>
<dbReference type="InterPro" id="IPR011992">
    <property type="entry name" value="EF-hand-dom_pair"/>
</dbReference>
<dbReference type="GO" id="GO:0055085">
    <property type="term" value="P:transmembrane transport"/>
    <property type="evidence" value="ECO:0007669"/>
    <property type="project" value="InterPro"/>
</dbReference>
<feature type="repeat" description="Solcar" evidence="8">
    <location>
        <begin position="457"/>
        <end position="546"/>
    </location>
</feature>
<evidence type="ECO:0000256" key="2">
    <source>
        <dbReference type="ARBA" id="ARBA00022448"/>
    </source>
</evidence>
<keyword evidence="5" id="KW-0106">Calcium</keyword>
<feature type="domain" description="EF-hand" evidence="10">
    <location>
        <begin position="161"/>
        <end position="196"/>
    </location>
</feature>
<feature type="domain" description="EF-hand" evidence="10">
    <location>
        <begin position="130"/>
        <end position="159"/>
    </location>
</feature>
<dbReference type="PROSITE" id="PS50920">
    <property type="entry name" value="SOLCAR"/>
    <property type="match status" value="3"/>
</dbReference>
<organism evidence="11 12">
    <name type="scientific">Coccomyxa subellipsoidea (strain C-169)</name>
    <name type="common">Green microalga</name>
    <dbReference type="NCBI Taxonomy" id="574566"/>
    <lineage>
        <taxon>Eukaryota</taxon>
        <taxon>Viridiplantae</taxon>
        <taxon>Chlorophyta</taxon>
        <taxon>core chlorophytes</taxon>
        <taxon>Trebouxiophyceae</taxon>
        <taxon>Trebouxiophyceae incertae sedis</taxon>
        <taxon>Coccomyxaceae</taxon>
        <taxon>Coccomyxa</taxon>
        <taxon>Coccomyxa subellipsoidea</taxon>
    </lineage>
</organism>
<dbReference type="Proteomes" id="UP000007264">
    <property type="component" value="Unassembled WGS sequence"/>
</dbReference>
<dbReference type="Pfam" id="PF13499">
    <property type="entry name" value="EF-hand_7"/>
    <property type="match status" value="2"/>
</dbReference>
<evidence type="ECO:0000256" key="3">
    <source>
        <dbReference type="ARBA" id="ARBA00022692"/>
    </source>
</evidence>
<keyword evidence="2 9" id="KW-0813">Transport</keyword>
<keyword evidence="3 8" id="KW-0812">Transmembrane</keyword>
<dbReference type="SMART" id="SM00054">
    <property type="entry name" value="EFh"/>
    <property type="match status" value="4"/>
</dbReference>
<keyword evidence="12" id="KW-1185">Reference proteome</keyword>
<comment type="similarity">
    <text evidence="9">Belongs to the mitochondrial carrier (TC 2.A.29) family.</text>
</comment>
<comment type="caution">
    <text evidence="11">The sequence shown here is derived from an EMBL/GenBank/DDBJ whole genome shotgun (WGS) entry which is preliminary data.</text>
</comment>
<evidence type="ECO:0000256" key="9">
    <source>
        <dbReference type="RuleBase" id="RU000488"/>
    </source>
</evidence>
<reference evidence="11 12" key="1">
    <citation type="journal article" date="2012" name="Genome Biol.">
        <title>The genome of the polar eukaryotic microalga coccomyxa subellipsoidea reveals traits of cold adaptation.</title>
        <authorList>
            <person name="Blanc G."/>
            <person name="Agarkova I."/>
            <person name="Grimwood J."/>
            <person name="Kuo A."/>
            <person name="Brueggeman A."/>
            <person name="Dunigan D."/>
            <person name="Gurnon J."/>
            <person name="Ladunga I."/>
            <person name="Lindquist E."/>
            <person name="Lucas S."/>
            <person name="Pangilinan J."/>
            <person name="Proschold T."/>
            <person name="Salamov A."/>
            <person name="Schmutz J."/>
            <person name="Weeks D."/>
            <person name="Yamada T."/>
            <person name="Claverie J.M."/>
            <person name="Grigoriev I."/>
            <person name="Van Etten J."/>
            <person name="Lomsadze A."/>
            <person name="Borodovsky M."/>
        </authorList>
    </citation>
    <scope>NUCLEOTIDE SEQUENCE [LARGE SCALE GENOMIC DNA]</scope>
    <source>
        <strain evidence="11 12">C-169</strain>
    </source>
</reference>
<dbReference type="KEGG" id="csl:COCSUDRAFT_47197"/>
<dbReference type="STRING" id="574566.I0Z0R7"/>
<keyword evidence="7 8" id="KW-0472">Membrane</keyword>
<dbReference type="Pfam" id="PF00153">
    <property type="entry name" value="Mito_carr"/>
    <property type="match status" value="3"/>
</dbReference>
<dbReference type="eggNOG" id="KOG0036">
    <property type="taxonomic scope" value="Eukaryota"/>
</dbReference>
<dbReference type="AlphaFoldDB" id="I0Z0R7"/>
<accession>I0Z0R7</accession>
<evidence type="ECO:0000256" key="8">
    <source>
        <dbReference type="PROSITE-ProRule" id="PRU00282"/>
    </source>
</evidence>
<dbReference type="InterPro" id="IPR023395">
    <property type="entry name" value="MCP_dom_sf"/>
</dbReference>
<feature type="repeat" description="Solcar" evidence="8">
    <location>
        <begin position="263"/>
        <end position="346"/>
    </location>
</feature>
<evidence type="ECO:0000256" key="6">
    <source>
        <dbReference type="ARBA" id="ARBA00022989"/>
    </source>
</evidence>
<dbReference type="EMBL" id="AGSI01000006">
    <property type="protein sequence ID" value="EIE24236.1"/>
    <property type="molecule type" value="Genomic_DNA"/>
</dbReference>
<dbReference type="PANTHER" id="PTHR24089">
    <property type="entry name" value="SOLUTE CARRIER FAMILY 25"/>
    <property type="match status" value="1"/>
</dbReference>
<dbReference type="SUPFAM" id="SSF103506">
    <property type="entry name" value="Mitochondrial carrier"/>
    <property type="match status" value="1"/>
</dbReference>
<evidence type="ECO:0000256" key="4">
    <source>
        <dbReference type="ARBA" id="ARBA00022737"/>
    </source>
</evidence>
<feature type="domain" description="EF-hand" evidence="10">
    <location>
        <begin position="93"/>
        <end position="128"/>
    </location>
</feature>
<dbReference type="GO" id="GO:0005509">
    <property type="term" value="F:calcium ion binding"/>
    <property type="evidence" value="ECO:0007669"/>
    <property type="project" value="InterPro"/>
</dbReference>
<evidence type="ECO:0000259" key="10">
    <source>
        <dbReference type="PROSITE" id="PS50222"/>
    </source>
</evidence>
<dbReference type="PROSITE" id="PS00018">
    <property type="entry name" value="EF_HAND_1"/>
    <property type="match status" value="3"/>
</dbReference>
<keyword evidence="6" id="KW-1133">Transmembrane helix</keyword>
<protein>
    <submittedName>
        <fullName evidence="11">Mitochondrial carrier</fullName>
    </submittedName>
</protein>
<gene>
    <name evidence="11" type="ORF">COCSUDRAFT_47197</name>
</gene>
<dbReference type="InterPro" id="IPR018247">
    <property type="entry name" value="EF_Hand_1_Ca_BS"/>
</dbReference>
<feature type="repeat" description="Solcar" evidence="8">
    <location>
        <begin position="366"/>
        <end position="447"/>
    </location>
</feature>
<dbReference type="InterPro" id="IPR002048">
    <property type="entry name" value="EF_hand_dom"/>
</dbReference>
<dbReference type="GO" id="GO:0005743">
    <property type="term" value="C:mitochondrial inner membrane"/>
    <property type="evidence" value="ECO:0007669"/>
    <property type="project" value="UniProtKB-SubCell"/>
</dbReference>
<dbReference type="Gene3D" id="1.10.238.10">
    <property type="entry name" value="EF-hand"/>
    <property type="match status" value="2"/>
</dbReference>
<dbReference type="FunFam" id="1.10.238.10:FF:000003">
    <property type="entry name" value="Calmodulin A"/>
    <property type="match status" value="1"/>
</dbReference>
<dbReference type="Gene3D" id="1.50.40.10">
    <property type="entry name" value="Mitochondrial carrier domain"/>
    <property type="match status" value="1"/>
</dbReference>
<dbReference type="PRINTS" id="PR00926">
    <property type="entry name" value="MITOCARRIER"/>
</dbReference>
<feature type="domain" description="EF-hand" evidence="10">
    <location>
        <begin position="197"/>
        <end position="232"/>
    </location>
</feature>
<evidence type="ECO:0000256" key="1">
    <source>
        <dbReference type="ARBA" id="ARBA00004448"/>
    </source>
</evidence>
<evidence type="ECO:0000256" key="7">
    <source>
        <dbReference type="ARBA" id="ARBA00023136"/>
    </source>
</evidence>